<proteinExistence type="predicted"/>
<sequence length="192" mass="21422">MIDVGNRAFLKLVVEIDYPMSGWGGRAHEEYLNYSLILLDLLNSINSSVSHLGQAKISISHALNLIRNSPTAKNLKKISGRSTGKELRFEGWKKGLSVRRNWWFSRLMMVSKKIAFLALGLVLSGCSGDAKPYIEVRKIAGGFDDPLIKVLDSRFCQEVTEMQQGTMEEVEEVNSATERLSTAIPAGRYSKL</sequence>
<accession>A0AAW2V9J9</accession>
<dbReference type="EMBL" id="JACGWJ010000004">
    <property type="protein sequence ID" value="KAL0425669.1"/>
    <property type="molecule type" value="Genomic_DNA"/>
</dbReference>
<dbReference type="AlphaFoldDB" id="A0AAW2V9J9"/>
<gene>
    <name evidence="1" type="ORF">Sradi_1101700</name>
</gene>
<protein>
    <submittedName>
        <fullName evidence="1">Uncharacterized protein</fullName>
    </submittedName>
</protein>
<reference evidence="1" key="2">
    <citation type="journal article" date="2024" name="Plant">
        <title>Genomic evolution and insights into agronomic trait innovations of Sesamum species.</title>
        <authorList>
            <person name="Miao H."/>
            <person name="Wang L."/>
            <person name="Qu L."/>
            <person name="Liu H."/>
            <person name="Sun Y."/>
            <person name="Le M."/>
            <person name="Wang Q."/>
            <person name="Wei S."/>
            <person name="Zheng Y."/>
            <person name="Lin W."/>
            <person name="Duan Y."/>
            <person name="Cao H."/>
            <person name="Xiong S."/>
            <person name="Wang X."/>
            <person name="Wei L."/>
            <person name="Li C."/>
            <person name="Ma Q."/>
            <person name="Ju M."/>
            <person name="Zhao R."/>
            <person name="Li G."/>
            <person name="Mu C."/>
            <person name="Tian Q."/>
            <person name="Mei H."/>
            <person name="Zhang T."/>
            <person name="Gao T."/>
            <person name="Zhang H."/>
        </authorList>
    </citation>
    <scope>NUCLEOTIDE SEQUENCE</scope>
    <source>
        <strain evidence="1">G02</strain>
    </source>
</reference>
<evidence type="ECO:0000313" key="1">
    <source>
        <dbReference type="EMBL" id="KAL0425669.1"/>
    </source>
</evidence>
<comment type="caution">
    <text evidence="1">The sequence shown here is derived from an EMBL/GenBank/DDBJ whole genome shotgun (WGS) entry which is preliminary data.</text>
</comment>
<name>A0AAW2V9J9_SESRA</name>
<organism evidence="1">
    <name type="scientific">Sesamum radiatum</name>
    <name type="common">Black benniseed</name>
    <dbReference type="NCBI Taxonomy" id="300843"/>
    <lineage>
        <taxon>Eukaryota</taxon>
        <taxon>Viridiplantae</taxon>
        <taxon>Streptophyta</taxon>
        <taxon>Embryophyta</taxon>
        <taxon>Tracheophyta</taxon>
        <taxon>Spermatophyta</taxon>
        <taxon>Magnoliopsida</taxon>
        <taxon>eudicotyledons</taxon>
        <taxon>Gunneridae</taxon>
        <taxon>Pentapetalae</taxon>
        <taxon>asterids</taxon>
        <taxon>lamiids</taxon>
        <taxon>Lamiales</taxon>
        <taxon>Pedaliaceae</taxon>
        <taxon>Sesamum</taxon>
    </lineage>
</organism>
<reference evidence="1" key="1">
    <citation type="submission" date="2020-06" db="EMBL/GenBank/DDBJ databases">
        <authorList>
            <person name="Li T."/>
            <person name="Hu X."/>
            <person name="Zhang T."/>
            <person name="Song X."/>
            <person name="Zhang H."/>
            <person name="Dai N."/>
            <person name="Sheng W."/>
            <person name="Hou X."/>
            <person name="Wei L."/>
        </authorList>
    </citation>
    <scope>NUCLEOTIDE SEQUENCE</scope>
    <source>
        <strain evidence="1">G02</strain>
        <tissue evidence="1">Leaf</tissue>
    </source>
</reference>